<feature type="transmembrane region" description="Helical" evidence="1">
    <location>
        <begin position="188"/>
        <end position="211"/>
    </location>
</feature>
<dbReference type="HOGENOM" id="CLU_1192223_0_0_1"/>
<keyword evidence="3" id="KW-1185">Reference proteome</keyword>
<organism evidence="2 3">
    <name type="scientific">Ciona savignyi</name>
    <name type="common">Pacific transparent sea squirt</name>
    <dbReference type="NCBI Taxonomy" id="51511"/>
    <lineage>
        <taxon>Eukaryota</taxon>
        <taxon>Metazoa</taxon>
        <taxon>Chordata</taxon>
        <taxon>Tunicata</taxon>
        <taxon>Ascidiacea</taxon>
        <taxon>Phlebobranchia</taxon>
        <taxon>Cionidae</taxon>
        <taxon>Ciona</taxon>
    </lineage>
</organism>
<dbReference type="AlphaFoldDB" id="H2YMT6"/>
<dbReference type="InParanoid" id="H2YMT6"/>
<keyword evidence="1" id="KW-0812">Transmembrane</keyword>
<keyword evidence="1" id="KW-0472">Membrane</keyword>
<evidence type="ECO:0000256" key="1">
    <source>
        <dbReference type="SAM" id="Phobius"/>
    </source>
</evidence>
<dbReference type="Ensembl" id="ENSCSAVT00000006724.1">
    <property type="protein sequence ID" value="ENSCSAVP00000006638.1"/>
    <property type="gene ID" value="ENSCSAVG00000003980.1"/>
</dbReference>
<name>H2YMT6_CIOSA</name>
<reference evidence="2" key="3">
    <citation type="submission" date="2025-09" db="UniProtKB">
        <authorList>
            <consortium name="Ensembl"/>
        </authorList>
    </citation>
    <scope>IDENTIFICATION</scope>
</reference>
<dbReference type="Proteomes" id="UP000007875">
    <property type="component" value="Unassembled WGS sequence"/>
</dbReference>
<evidence type="ECO:0000313" key="2">
    <source>
        <dbReference type="Ensembl" id="ENSCSAVP00000006638.1"/>
    </source>
</evidence>
<keyword evidence="1" id="KW-1133">Transmembrane helix</keyword>
<proteinExistence type="predicted"/>
<reference evidence="3" key="1">
    <citation type="submission" date="2003-08" db="EMBL/GenBank/DDBJ databases">
        <authorList>
            <person name="Birren B."/>
            <person name="Nusbaum C."/>
            <person name="Abebe A."/>
            <person name="Abouelleil A."/>
            <person name="Adekoya E."/>
            <person name="Ait-zahra M."/>
            <person name="Allen N."/>
            <person name="Allen T."/>
            <person name="An P."/>
            <person name="Anderson M."/>
            <person name="Anderson S."/>
            <person name="Arachchi H."/>
            <person name="Armbruster J."/>
            <person name="Bachantsang P."/>
            <person name="Baldwin J."/>
            <person name="Barry A."/>
            <person name="Bayul T."/>
            <person name="Blitshsteyn B."/>
            <person name="Bloom T."/>
            <person name="Blye J."/>
            <person name="Boguslavskiy L."/>
            <person name="Borowsky M."/>
            <person name="Boukhgalter B."/>
            <person name="Brunache A."/>
            <person name="Butler J."/>
            <person name="Calixte N."/>
            <person name="Calvo S."/>
            <person name="Camarata J."/>
            <person name="Campo K."/>
            <person name="Chang J."/>
            <person name="Cheshatsang Y."/>
            <person name="Citroen M."/>
            <person name="Collymore A."/>
            <person name="Considine T."/>
            <person name="Cook A."/>
            <person name="Cooke P."/>
            <person name="Corum B."/>
            <person name="Cuomo C."/>
            <person name="David R."/>
            <person name="Dawoe T."/>
            <person name="Degray S."/>
            <person name="Dodge S."/>
            <person name="Dooley K."/>
            <person name="Dorje P."/>
            <person name="Dorjee K."/>
            <person name="Dorris L."/>
            <person name="Duffey N."/>
            <person name="Dupes A."/>
            <person name="Elkins T."/>
            <person name="Engels R."/>
            <person name="Erickson J."/>
            <person name="Farina A."/>
            <person name="Faro S."/>
            <person name="Ferreira P."/>
            <person name="Fischer H."/>
            <person name="Fitzgerald M."/>
            <person name="Foley K."/>
            <person name="Gage D."/>
            <person name="Galagan J."/>
            <person name="Gearin G."/>
            <person name="Gnerre S."/>
            <person name="Gnirke A."/>
            <person name="Goyette A."/>
            <person name="Graham J."/>
            <person name="Grandbois E."/>
            <person name="Gyaltsen K."/>
            <person name="Hafez N."/>
            <person name="Hagopian D."/>
            <person name="Hagos B."/>
            <person name="Hall J."/>
            <person name="Hatcher B."/>
            <person name="Heller A."/>
            <person name="Higgins H."/>
            <person name="Honan T."/>
            <person name="Horn A."/>
            <person name="Houde N."/>
            <person name="Hughes L."/>
            <person name="Hulme W."/>
            <person name="Husby E."/>
            <person name="Iliev I."/>
            <person name="Jaffe D."/>
            <person name="Jones C."/>
            <person name="Kamal M."/>
            <person name="Kamat A."/>
            <person name="Kamvysselis M."/>
            <person name="Karlsson E."/>
            <person name="Kells C."/>
            <person name="Kieu A."/>
            <person name="Kisner P."/>
            <person name="Kodira C."/>
            <person name="Kulbokas E."/>
            <person name="Labutti K."/>
            <person name="Lama D."/>
            <person name="Landers T."/>
            <person name="Leger J."/>
            <person name="Levine S."/>
            <person name="Lewis D."/>
            <person name="Lewis T."/>
            <person name="Lindblad-toh K."/>
            <person name="Liu X."/>
            <person name="Lokyitsang T."/>
            <person name="Lokyitsang Y."/>
            <person name="Lucien O."/>
            <person name="Lui A."/>
            <person name="Ma L.J."/>
            <person name="Mabbitt R."/>
            <person name="Macdonald J."/>
            <person name="Maclean C."/>
            <person name="Major J."/>
            <person name="Manning J."/>
            <person name="Marabella R."/>
            <person name="Maru K."/>
            <person name="Matthews C."/>
            <person name="Mauceli E."/>
            <person name="Mccarthy M."/>
            <person name="Mcdonough S."/>
            <person name="Mcghee T."/>
            <person name="Meldrim J."/>
            <person name="Meneus L."/>
            <person name="Mesirov J."/>
            <person name="Mihalev A."/>
            <person name="Mihova T."/>
            <person name="Mikkelsen T."/>
            <person name="Mlenga V."/>
            <person name="Moru K."/>
            <person name="Mozes J."/>
            <person name="Mulrain L."/>
            <person name="Munson G."/>
            <person name="Naylor J."/>
            <person name="Newes C."/>
            <person name="Nguyen C."/>
            <person name="Nguyen N."/>
            <person name="Nguyen T."/>
            <person name="Nicol R."/>
            <person name="Nielsen C."/>
            <person name="Nizzari M."/>
            <person name="Norbu C."/>
            <person name="Norbu N."/>
            <person name="O'donnell P."/>
            <person name="Okoawo O."/>
            <person name="O'leary S."/>
            <person name="Omotosho B."/>
            <person name="O'neill K."/>
            <person name="Osman S."/>
            <person name="Parker S."/>
            <person name="Perrin D."/>
            <person name="Phunkhang P."/>
            <person name="Piqani B."/>
            <person name="Purcell S."/>
            <person name="Rachupka T."/>
            <person name="Ramasamy U."/>
            <person name="Rameau R."/>
            <person name="Ray V."/>
            <person name="Raymond C."/>
            <person name="Retta R."/>
            <person name="Richardson S."/>
            <person name="Rise C."/>
            <person name="Rodriguez J."/>
            <person name="Rogers J."/>
            <person name="Rogov P."/>
            <person name="Rutman M."/>
            <person name="Schupbach R."/>
            <person name="Seaman C."/>
            <person name="Settipalli S."/>
            <person name="Sharpe T."/>
            <person name="Sheridan J."/>
            <person name="Sherpa N."/>
            <person name="Shi J."/>
            <person name="Smirnov S."/>
            <person name="Smith C."/>
            <person name="Sougnez C."/>
            <person name="Spencer B."/>
            <person name="Stalker J."/>
            <person name="Stange-thomann N."/>
            <person name="Stavropoulos S."/>
            <person name="Stetson K."/>
            <person name="Stone C."/>
            <person name="Stone S."/>
            <person name="Stubbs M."/>
            <person name="Talamas J."/>
            <person name="Tchuinga P."/>
            <person name="Tenzing P."/>
            <person name="Tesfaye S."/>
            <person name="Theodore J."/>
            <person name="Thoulutsang Y."/>
            <person name="Topham K."/>
            <person name="Towey S."/>
            <person name="Tsamla T."/>
            <person name="Tsomo N."/>
            <person name="Vallee D."/>
            <person name="Vassiliev H."/>
            <person name="Venkataraman V."/>
            <person name="Vinson J."/>
            <person name="Vo A."/>
            <person name="Wade C."/>
            <person name="Wang S."/>
            <person name="Wangchuk T."/>
            <person name="Wangdi T."/>
            <person name="Whittaker C."/>
            <person name="Wilkinson J."/>
            <person name="Wu Y."/>
            <person name="Wyman D."/>
            <person name="Yadav S."/>
            <person name="Yang S."/>
            <person name="Yang X."/>
            <person name="Yeager S."/>
            <person name="Yee E."/>
            <person name="Young G."/>
            <person name="Zainoun J."/>
            <person name="Zembeck L."/>
            <person name="Zimmer A."/>
            <person name="Zody M."/>
            <person name="Lander E."/>
        </authorList>
    </citation>
    <scope>NUCLEOTIDE SEQUENCE [LARGE SCALE GENOMIC DNA]</scope>
</reference>
<reference evidence="2" key="2">
    <citation type="submission" date="2025-08" db="UniProtKB">
        <authorList>
            <consortium name="Ensembl"/>
        </authorList>
    </citation>
    <scope>IDENTIFICATION</scope>
</reference>
<sequence>MMSSTYVGRHGNSVVGVRTTVALLLVIWIAFLVTWLLPVATRLMMKGPHTQMLESFSCPNTCGNARTVAQSWSTTQDDVTKRIFENKIQMNQSESATLDGWSNSANANMTSHPATVRRIRHKGRVDETSNFSATDNTSFNTSSIIATMSSMTQERIAAGNTYEDNQPRDQYCPESCSNLFYPLSKSHVIFQALVITVTWLFMLFTSLRLLWLRRNSKNVFVRCSALWRFILYI</sequence>
<evidence type="ECO:0000313" key="3">
    <source>
        <dbReference type="Proteomes" id="UP000007875"/>
    </source>
</evidence>
<accession>H2YMT6</accession>
<feature type="transmembrane region" description="Helical" evidence="1">
    <location>
        <begin position="20"/>
        <end position="40"/>
    </location>
</feature>
<protein>
    <submittedName>
        <fullName evidence="2">Uncharacterized protein</fullName>
    </submittedName>
</protein>